<dbReference type="Gene3D" id="2.40.50.1020">
    <property type="entry name" value="LytTr DNA-binding domain"/>
    <property type="match status" value="1"/>
</dbReference>
<gene>
    <name evidence="2" type="ORF">FD24_GL000379</name>
</gene>
<dbReference type="InterPro" id="IPR046947">
    <property type="entry name" value="LytR-like"/>
</dbReference>
<feature type="domain" description="HTH LytTR-type" evidence="1">
    <location>
        <begin position="166"/>
        <end position="252"/>
    </location>
</feature>
<dbReference type="PROSITE" id="PS50930">
    <property type="entry name" value="HTH_LYTTR"/>
    <property type="match status" value="1"/>
</dbReference>
<dbReference type="SMART" id="SM00850">
    <property type="entry name" value="LytTR"/>
    <property type="match status" value="1"/>
</dbReference>
<evidence type="ECO:0000313" key="3">
    <source>
        <dbReference type="Proteomes" id="UP000051020"/>
    </source>
</evidence>
<dbReference type="Pfam" id="PF04397">
    <property type="entry name" value="LytTR"/>
    <property type="match status" value="1"/>
</dbReference>
<dbReference type="GeneID" id="49394499"/>
<dbReference type="RefSeq" id="WP_082230282.1">
    <property type="nucleotide sequence ID" value="NZ_AZCU01000010.1"/>
</dbReference>
<comment type="caution">
    <text evidence="2">The sequence shown here is derived from an EMBL/GenBank/DDBJ whole genome shotgun (WGS) entry which is preliminary data.</text>
</comment>
<dbReference type="InterPro" id="IPR007492">
    <property type="entry name" value="LytTR_DNA-bd_dom"/>
</dbReference>
<dbReference type="GO" id="GO:0000156">
    <property type="term" value="F:phosphorelay response regulator activity"/>
    <property type="evidence" value="ECO:0007669"/>
    <property type="project" value="InterPro"/>
</dbReference>
<organism evidence="2 3">
    <name type="scientific">Lactiplantibacillus pentosus DSM 20314</name>
    <dbReference type="NCBI Taxonomy" id="1423791"/>
    <lineage>
        <taxon>Bacteria</taxon>
        <taxon>Bacillati</taxon>
        <taxon>Bacillota</taxon>
        <taxon>Bacilli</taxon>
        <taxon>Lactobacillales</taxon>
        <taxon>Lactobacillaceae</taxon>
        <taxon>Lactiplantibacillus</taxon>
    </lineage>
</organism>
<reference evidence="2 3" key="1">
    <citation type="journal article" date="2015" name="Genome Announc.">
        <title>Expanding the biotechnology potential of lactobacilli through comparative genomics of 213 strains and associated genera.</title>
        <authorList>
            <person name="Sun Z."/>
            <person name="Harris H.M."/>
            <person name="McCann A."/>
            <person name="Guo C."/>
            <person name="Argimon S."/>
            <person name="Zhang W."/>
            <person name="Yang X."/>
            <person name="Jeffery I.B."/>
            <person name="Cooney J.C."/>
            <person name="Kagawa T.F."/>
            <person name="Liu W."/>
            <person name="Song Y."/>
            <person name="Salvetti E."/>
            <person name="Wrobel A."/>
            <person name="Rasinkangas P."/>
            <person name="Parkhill J."/>
            <person name="Rea M.C."/>
            <person name="O'Sullivan O."/>
            <person name="Ritari J."/>
            <person name="Douillard F.P."/>
            <person name="Paul Ross R."/>
            <person name="Yang R."/>
            <person name="Briner A.E."/>
            <person name="Felis G.E."/>
            <person name="de Vos W.M."/>
            <person name="Barrangou R."/>
            <person name="Klaenhammer T.R."/>
            <person name="Caufield P.W."/>
            <person name="Cui Y."/>
            <person name="Zhang H."/>
            <person name="O'Toole P.W."/>
        </authorList>
    </citation>
    <scope>NUCLEOTIDE SEQUENCE [LARGE SCALE GENOMIC DNA]</scope>
    <source>
        <strain evidence="2 3">DSM 20314</strain>
    </source>
</reference>
<evidence type="ECO:0000259" key="1">
    <source>
        <dbReference type="PROSITE" id="PS50930"/>
    </source>
</evidence>
<sequence>MKNSVDGGKSMKFDVCICSEDFASGECFCQKFNGGPELSLVKRVCHLSSLKRVARYLTQKPNYQVYFVVFAHWDTYALKVCRLIRAVDKFAVISLVTTQPVNAMAIIQSRVYPLNTYSIGDSDLNRRIVTDLKASLRLPMIGSSQKNGGWFFFENKSISLQLPLLDVNYFQTADEPHKIDVVTNFSKRTVTAKLSEIVVANPSFIRVHRSFVVNVPNIEVMDRSLQMLMMNNGDQIPVARRMMAEVGARIRSFNAGEGGVIGVQ</sequence>
<protein>
    <recommendedName>
        <fullName evidence="1">HTH LytTR-type domain-containing protein</fullName>
    </recommendedName>
</protein>
<proteinExistence type="predicted"/>
<accession>A0A837RB18</accession>
<dbReference type="EMBL" id="AZCU01000010">
    <property type="protein sequence ID" value="KRK24454.1"/>
    <property type="molecule type" value="Genomic_DNA"/>
</dbReference>
<dbReference type="PANTHER" id="PTHR37299:SF1">
    <property type="entry name" value="STAGE 0 SPORULATION PROTEIN A HOMOLOG"/>
    <property type="match status" value="1"/>
</dbReference>
<name>A0A837RB18_LACPE</name>
<dbReference type="AlphaFoldDB" id="A0A837RB18"/>
<dbReference type="Proteomes" id="UP000051020">
    <property type="component" value="Unassembled WGS sequence"/>
</dbReference>
<dbReference type="GO" id="GO:0003677">
    <property type="term" value="F:DNA binding"/>
    <property type="evidence" value="ECO:0007669"/>
    <property type="project" value="InterPro"/>
</dbReference>
<evidence type="ECO:0000313" key="2">
    <source>
        <dbReference type="EMBL" id="KRK24454.1"/>
    </source>
</evidence>
<dbReference type="PANTHER" id="PTHR37299">
    <property type="entry name" value="TRANSCRIPTIONAL REGULATOR-RELATED"/>
    <property type="match status" value="1"/>
</dbReference>